<feature type="transmembrane region" description="Helical" evidence="1">
    <location>
        <begin position="84"/>
        <end position="105"/>
    </location>
</feature>
<keyword evidence="3" id="KW-1185">Reference proteome</keyword>
<dbReference type="Proteomes" id="UP000838763">
    <property type="component" value="Unassembled WGS sequence"/>
</dbReference>
<protein>
    <submittedName>
        <fullName evidence="2">Uncharacterized protein</fullName>
    </submittedName>
</protein>
<feature type="transmembrane region" description="Helical" evidence="1">
    <location>
        <begin position="201"/>
        <end position="221"/>
    </location>
</feature>
<feature type="transmembrane region" description="Helical" evidence="1">
    <location>
        <begin position="166"/>
        <end position="189"/>
    </location>
</feature>
<feature type="transmembrane region" description="Helical" evidence="1">
    <location>
        <begin position="347"/>
        <end position="365"/>
    </location>
</feature>
<gene>
    <name evidence="2" type="ORF">PPNO1_LOCUS3855</name>
</gene>
<feature type="transmembrane region" description="Helical" evidence="1">
    <location>
        <begin position="251"/>
        <end position="272"/>
    </location>
</feature>
<evidence type="ECO:0000256" key="1">
    <source>
        <dbReference type="SAM" id="Phobius"/>
    </source>
</evidence>
<keyword evidence="1" id="KW-0812">Transmembrane</keyword>
<dbReference type="OrthoDB" id="72269at2759"/>
<accession>A0A9P1H208</accession>
<evidence type="ECO:0000313" key="2">
    <source>
        <dbReference type="EMBL" id="CAI4214124.1"/>
    </source>
</evidence>
<sequence>MASRLTATAALLGLSALGYTSIIGLTARNGWGERFNEYNERAVAVLPDTEIPARTHFTGVPGVDHIFVQAVKFFYPCVVGQLPALPLFSLYFAGQVIALHSLLVLEGLRLGNKGTIFAYTAIWGSLYQCVPFGITIPIYCALYLWLSPLAKYSKGPKRIESLSIESVQAFATLPAIILGFVVPSALPALPSPRIVSLEQKQLFLIVWQFFPILVSISHRIFTVLAPKVGLVKASTTLAGKYDDAKEVYRQVIYMAQISHIAVMTFVFIPQAVQAVFKISDISSINPFTVFLPMSIVSPRQVTSMAEGALSLLQYDFYCGSAALLGLVSYLSGSAYGFTAGVWTATKILLKSLLVGPGAALLWAFWDRDEEALRDAGVEKSEKKDQ</sequence>
<name>A0A9P1H208_9PEZI</name>
<feature type="transmembrane region" description="Helical" evidence="1">
    <location>
        <begin position="314"/>
        <end position="335"/>
    </location>
</feature>
<keyword evidence="1" id="KW-1133">Transmembrane helix</keyword>
<reference evidence="2" key="1">
    <citation type="submission" date="2022-11" db="EMBL/GenBank/DDBJ databases">
        <authorList>
            <person name="Scott C."/>
            <person name="Bruce N."/>
        </authorList>
    </citation>
    <scope>NUCLEOTIDE SEQUENCE</scope>
</reference>
<dbReference type="AlphaFoldDB" id="A0A9P1H208"/>
<keyword evidence="1" id="KW-0472">Membrane</keyword>
<evidence type="ECO:0000313" key="3">
    <source>
        <dbReference type="Proteomes" id="UP000838763"/>
    </source>
</evidence>
<dbReference type="EMBL" id="CALLCH030000010">
    <property type="protein sequence ID" value="CAI4214124.1"/>
    <property type="molecule type" value="Genomic_DNA"/>
</dbReference>
<comment type="caution">
    <text evidence="2">The sequence shown here is derived from an EMBL/GenBank/DDBJ whole genome shotgun (WGS) entry which is preliminary data.</text>
</comment>
<organism evidence="2 3">
    <name type="scientific">Parascedosporium putredinis</name>
    <dbReference type="NCBI Taxonomy" id="1442378"/>
    <lineage>
        <taxon>Eukaryota</taxon>
        <taxon>Fungi</taxon>
        <taxon>Dikarya</taxon>
        <taxon>Ascomycota</taxon>
        <taxon>Pezizomycotina</taxon>
        <taxon>Sordariomycetes</taxon>
        <taxon>Hypocreomycetidae</taxon>
        <taxon>Microascales</taxon>
        <taxon>Microascaceae</taxon>
        <taxon>Parascedosporium</taxon>
    </lineage>
</organism>
<feature type="transmembrane region" description="Helical" evidence="1">
    <location>
        <begin position="117"/>
        <end position="146"/>
    </location>
</feature>
<proteinExistence type="predicted"/>